<gene>
    <name evidence="4" type="ORF">Cvel_17055</name>
</gene>
<evidence type="ECO:0000256" key="2">
    <source>
        <dbReference type="SAM" id="SignalP"/>
    </source>
</evidence>
<keyword evidence="2" id="KW-0732">Signal</keyword>
<feature type="region of interest" description="Disordered" evidence="1">
    <location>
        <begin position="559"/>
        <end position="601"/>
    </location>
</feature>
<feature type="compositionally biased region" description="Basic and acidic residues" evidence="1">
    <location>
        <begin position="319"/>
        <end position="328"/>
    </location>
</feature>
<feature type="chain" id="PRO_5005189114" description="DUF3131 domain-containing protein" evidence="2">
    <location>
        <begin position="31"/>
        <end position="685"/>
    </location>
</feature>
<feature type="compositionally biased region" description="Basic and acidic residues" evidence="1">
    <location>
        <begin position="568"/>
        <end position="598"/>
    </location>
</feature>
<protein>
    <recommendedName>
        <fullName evidence="3">DUF3131 domain-containing protein</fullName>
    </recommendedName>
</protein>
<dbReference type="InterPro" id="IPR021478">
    <property type="entry name" value="DUF3131"/>
</dbReference>
<sequence>MTRSVGSPPSFRLLLVSFFIFHIAIQLSAAAGTPKKAKGEEPQQTTTNPKGLLRGSKQLPREIYATTEAAQIGTDPFDIEVERADMDKGAHSIKIGGRLVFEERSRETNREFIRQEALKNWKFFEDFTSTDTGLVEDSVDFSDVDLSSINPNDPASRTQGRRAEYTSPTNVGLSLTAVVSAFQLGFIDRADAIRRLSATLNTLSTMDHWKGLTFNWITVPEGNSRSNWVSSVDSGNLMASLLVVSAAFPDELPQADMLYKRAQSAESLWNTERQQYRIGANVLIPGLGANPLHKDVPLGEEGKQKGEEEGPPVAASEEAQEKKEKSETEQGEQDFPAVPSIYHYAVFNSEARTLYYLAAAERAISQEQLVEGPNFTLPVPEPEEFGWGPVEPREIFFGGRPVNLGRSGKTLSPTGGAYYVTALGERVLALLPSWGGSAFETMLPSLFVDEWALCRGRGESRTQGQGLAANQVAQYSAQRLQAIEIGHTLWGYSPARRLDGTYGEMGVSVAGIKGYRPTDVTPHASMVFLEIDPDAVVANWRKLYDPEYAQTTGAVHPVYGPFDAVPPQRHEKARRERERLELERDDGSGSEKQAAEHPGRRHPGVALPVLLSLDVGMQFLSMSNYLLAGTGKSPKELLMSTMGDTLAEGGMMLWDKVIFDQAGEEALVAAALELQRVDGGGDAVF</sequence>
<dbReference type="AlphaFoldDB" id="A0A0G4FHM9"/>
<name>A0A0G4FHM9_9ALVE</name>
<feature type="region of interest" description="Disordered" evidence="1">
    <location>
        <begin position="293"/>
        <end position="334"/>
    </location>
</feature>
<proteinExistence type="predicted"/>
<feature type="domain" description="DUF3131" evidence="3">
    <location>
        <begin position="117"/>
        <end position="250"/>
    </location>
</feature>
<evidence type="ECO:0000313" key="4">
    <source>
        <dbReference type="EMBL" id="CEM12973.1"/>
    </source>
</evidence>
<reference evidence="4" key="1">
    <citation type="submission" date="2014-11" db="EMBL/GenBank/DDBJ databases">
        <authorList>
            <person name="Otto D Thomas"/>
            <person name="Naeem Raeece"/>
        </authorList>
    </citation>
    <scope>NUCLEOTIDE SEQUENCE</scope>
</reference>
<dbReference type="Pfam" id="PF11329">
    <property type="entry name" value="DUF3131"/>
    <property type="match status" value="1"/>
</dbReference>
<dbReference type="VEuPathDB" id="CryptoDB:Cvel_17055"/>
<evidence type="ECO:0000256" key="1">
    <source>
        <dbReference type="SAM" id="MobiDB-lite"/>
    </source>
</evidence>
<accession>A0A0G4FHM9</accession>
<feature type="compositionally biased region" description="Basic and acidic residues" evidence="1">
    <location>
        <begin position="293"/>
        <end position="308"/>
    </location>
</feature>
<dbReference type="EMBL" id="CDMZ01000378">
    <property type="protein sequence ID" value="CEM12973.1"/>
    <property type="molecule type" value="Genomic_DNA"/>
</dbReference>
<dbReference type="Gene3D" id="1.50.10.140">
    <property type="match status" value="1"/>
</dbReference>
<evidence type="ECO:0000259" key="3">
    <source>
        <dbReference type="Pfam" id="PF11329"/>
    </source>
</evidence>
<feature type="region of interest" description="Disordered" evidence="1">
    <location>
        <begin position="32"/>
        <end position="57"/>
    </location>
</feature>
<feature type="signal peptide" evidence="2">
    <location>
        <begin position="1"/>
        <end position="30"/>
    </location>
</feature>
<organism evidence="4">
    <name type="scientific">Chromera velia CCMP2878</name>
    <dbReference type="NCBI Taxonomy" id="1169474"/>
    <lineage>
        <taxon>Eukaryota</taxon>
        <taxon>Sar</taxon>
        <taxon>Alveolata</taxon>
        <taxon>Colpodellida</taxon>
        <taxon>Chromeraceae</taxon>
        <taxon>Chromera</taxon>
    </lineage>
</organism>